<comment type="caution">
    <text evidence="8">The sequence shown here is derived from an EMBL/GenBank/DDBJ whole genome shotgun (WGS) entry which is preliminary data.</text>
</comment>
<dbReference type="Gene3D" id="1.20.81.30">
    <property type="entry name" value="Type II secretion system (T2SS), domain F"/>
    <property type="match status" value="1"/>
</dbReference>
<sequence length="290" mass="32207">MSDLLLISAIVIALSALVTDRMIIPAVMIRSRTRRRLESRHLDEADNGAESVFAGIAMWLVERPIISGDFKELEPHLEASGRSPSEARYHYLLSCWLAPLLATVASAFFLSPEVAFLIFLAAFYVPRRGIRAAGTASEKIQNKEAIELCHLTRMLMEAGLTPERCLRVISVQARDVLPLLIKRIDRFNRVMESGADRSQAFDELCRNRNISVLRNYAVLMKQSGSLGSRLSDSLDQIIHEGLHEQRNTLKEETNRVGAKMTVVMMVCMLPSLFILVGGPAAMSVINALGS</sequence>
<dbReference type="PANTHER" id="PTHR35007:SF2">
    <property type="entry name" value="PILUS ASSEMBLE PROTEIN"/>
    <property type="match status" value="1"/>
</dbReference>
<evidence type="ECO:0000256" key="6">
    <source>
        <dbReference type="SAM" id="Phobius"/>
    </source>
</evidence>
<dbReference type="Proteomes" id="UP000252995">
    <property type="component" value="Unassembled WGS sequence"/>
</dbReference>
<name>A0A366GDN3_9GAMM</name>
<evidence type="ECO:0000256" key="5">
    <source>
        <dbReference type="ARBA" id="ARBA00023136"/>
    </source>
</evidence>
<evidence type="ECO:0000256" key="2">
    <source>
        <dbReference type="ARBA" id="ARBA00022475"/>
    </source>
</evidence>
<keyword evidence="2" id="KW-1003">Cell membrane</keyword>
<dbReference type="Pfam" id="PF00482">
    <property type="entry name" value="T2SSF"/>
    <property type="match status" value="1"/>
</dbReference>
<evidence type="ECO:0000256" key="3">
    <source>
        <dbReference type="ARBA" id="ARBA00022692"/>
    </source>
</evidence>
<dbReference type="InterPro" id="IPR018076">
    <property type="entry name" value="T2SS_GspF_dom"/>
</dbReference>
<evidence type="ECO:0000313" key="9">
    <source>
        <dbReference type="Proteomes" id="UP000252995"/>
    </source>
</evidence>
<evidence type="ECO:0000313" key="8">
    <source>
        <dbReference type="EMBL" id="RBP25053.1"/>
    </source>
</evidence>
<keyword evidence="4 6" id="KW-1133">Transmembrane helix</keyword>
<evidence type="ECO:0000256" key="4">
    <source>
        <dbReference type="ARBA" id="ARBA00022989"/>
    </source>
</evidence>
<organism evidence="8 9">
    <name type="scientific">Marinobacter pelagius</name>
    <dbReference type="NCBI Taxonomy" id="379482"/>
    <lineage>
        <taxon>Bacteria</taxon>
        <taxon>Pseudomonadati</taxon>
        <taxon>Pseudomonadota</taxon>
        <taxon>Gammaproteobacteria</taxon>
        <taxon>Pseudomonadales</taxon>
        <taxon>Marinobacteraceae</taxon>
        <taxon>Marinobacter</taxon>
    </lineage>
</organism>
<protein>
    <submittedName>
        <fullName evidence="8">Tight adherence protein C</fullName>
    </submittedName>
</protein>
<accession>A0A366GDN3</accession>
<keyword evidence="3 6" id="KW-0812">Transmembrane</keyword>
<dbReference type="InterPro" id="IPR042094">
    <property type="entry name" value="T2SS_GspF_sf"/>
</dbReference>
<evidence type="ECO:0000256" key="1">
    <source>
        <dbReference type="ARBA" id="ARBA00004651"/>
    </source>
</evidence>
<proteinExistence type="predicted"/>
<dbReference type="PANTHER" id="PTHR35007">
    <property type="entry name" value="INTEGRAL MEMBRANE PROTEIN-RELATED"/>
    <property type="match status" value="1"/>
</dbReference>
<comment type="subcellular location">
    <subcellularLocation>
        <location evidence="1">Cell membrane</location>
        <topology evidence="1">Multi-pass membrane protein</topology>
    </subcellularLocation>
</comment>
<evidence type="ECO:0000259" key="7">
    <source>
        <dbReference type="Pfam" id="PF00482"/>
    </source>
</evidence>
<feature type="transmembrane region" description="Helical" evidence="6">
    <location>
        <begin position="262"/>
        <end position="285"/>
    </location>
</feature>
<feature type="transmembrane region" description="Helical" evidence="6">
    <location>
        <begin position="6"/>
        <end position="29"/>
    </location>
</feature>
<reference evidence="8 9" key="1">
    <citation type="submission" date="2018-06" db="EMBL/GenBank/DDBJ databases">
        <title>Freshwater and sediment microbial communities from various areas in North America, analyzing microbe dynamics in response to fracking.</title>
        <authorList>
            <person name="Lamendella R."/>
        </authorList>
    </citation>
    <scope>NUCLEOTIDE SEQUENCE [LARGE SCALE GENOMIC DNA]</scope>
    <source>
        <strain evidence="8 9">114J</strain>
    </source>
</reference>
<dbReference type="RefSeq" id="WP_113863892.1">
    <property type="nucleotide sequence ID" value="NZ_QNRO01000024.1"/>
</dbReference>
<dbReference type="EMBL" id="QNRO01000024">
    <property type="protein sequence ID" value="RBP25053.1"/>
    <property type="molecule type" value="Genomic_DNA"/>
</dbReference>
<dbReference type="OrthoDB" id="8534919at2"/>
<feature type="domain" description="Type II secretion system protein GspF" evidence="7">
    <location>
        <begin position="149"/>
        <end position="276"/>
    </location>
</feature>
<keyword evidence="5 6" id="KW-0472">Membrane</keyword>
<dbReference type="AlphaFoldDB" id="A0A366GDN3"/>
<gene>
    <name evidence="8" type="ORF">DET50_12446</name>
</gene>
<dbReference type="GO" id="GO:0005886">
    <property type="term" value="C:plasma membrane"/>
    <property type="evidence" value="ECO:0007669"/>
    <property type="project" value="UniProtKB-SubCell"/>
</dbReference>